<evidence type="ECO:0000256" key="5">
    <source>
        <dbReference type="ARBA" id="ARBA00023141"/>
    </source>
</evidence>
<keyword evidence="5 7" id="KW-0057">Aromatic amino acid biosynthesis</keyword>
<keyword evidence="4 7" id="KW-0028">Amino-acid biosynthesis</keyword>
<feature type="binding site" evidence="7">
    <location>
        <position position="39"/>
    </location>
    <ligand>
        <name>NADP(+)</name>
        <dbReference type="ChEBI" id="CHEBI:58349"/>
    </ligand>
</feature>
<dbReference type="Pfam" id="PF01264">
    <property type="entry name" value="Chorismate_synt"/>
    <property type="match status" value="1"/>
</dbReference>
<dbReference type="GO" id="GO:0010181">
    <property type="term" value="F:FMN binding"/>
    <property type="evidence" value="ECO:0007669"/>
    <property type="project" value="TreeGrafter"/>
</dbReference>
<evidence type="ECO:0000256" key="7">
    <source>
        <dbReference type="HAMAP-Rule" id="MF_00300"/>
    </source>
</evidence>
<comment type="function">
    <text evidence="7">Catalyzes the anti-1,4-elimination of the C-3 phosphate and the C-6 proR hydrogen from 5-enolpyruvylshikimate-3-phosphate (EPSP) to yield chorismate, which is the branch point compound that serves as the starting substrate for the three terminal pathways of aromatic amino acid biosynthesis. This reaction introduces a second double bond into the aromatic ring system.</text>
</comment>
<comment type="catalytic activity">
    <reaction evidence="7">
        <text>5-O-(1-carboxyvinyl)-3-phosphoshikimate = chorismate + phosphate</text>
        <dbReference type="Rhea" id="RHEA:21020"/>
        <dbReference type="ChEBI" id="CHEBI:29748"/>
        <dbReference type="ChEBI" id="CHEBI:43474"/>
        <dbReference type="ChEBI" id="CHEBI:57701"/>
        <dbReference type="EC" id="4.2.3.5"/>
    </reaction>
</comment>
<name>A0A7V3RGS7_UNCW3</name>
<dbReference type="EMBL" id="DTOZ01000072">
    <property type="protein sequence ID" value="HGE77912.1"/>
    <property type="molecule type" value="Genomic_DNA"/>
</dbReference>
<feature type="binding site" evidence="7">
    <location>
        <position position="45"/>
    </location>
    <ligand>
        <name>NADP(+)</name>
        <dbReference type="ChEBI" id="CHEBI:58349"/>
    </ligand>
</feature>
<protein>
    <recommendedName>
        <fullName evidence="3 7">Chorismate synthase</fullName>
        <shortName evidence="7">CS</shortName>
        <ecNumber evidence="3 7">4.2.3.5</ecNumber>
    </recommendedName>
    <alternativeName>
        <fullName evidence="7">5-enolpyruvylshikimate-3-phosphate phospholyase</fullName>
    </alternativeName>
</protein>
<keyword evidence="7" id="KW-0521">NADP</keyword>
<evidence type="ECO:0000313" key="8">
    <source>
        <dbReference type="EMBL" id="HGE77912.1"/>
    </source>
</evidence>
<comment type="similarity">
    <text evidence="2 7">Belongs to the chorismate synthase family.</text>
</comment>
<comment type="pathway">
    <text evidence="1 7">Metabolic intermediate biosynthesis; chorismate biosynthesis; chorismate from D-erythrose 4-phosphate and phosphoenolpyruvate: step 7/7.</text>
</comment>
<evidence type="ECO:0000256" key="4">
    <source>
        <dbReference type="ARBA" id="ARBA00022605"/>
    </source>
</evidence>
<keyword evidence="7" id="KW-0285">Flavoprotein</keyword>
<dbReference type="InterPro" id="IPR020541">
    <property type="entry name" value="Chorismate_synthase_CS"/>
</dbReference>
<comment type="caution">
    <text evidence="7">Lacks conserved residue(s) required for the propagation of feature annotation.</text>
</comment>
<comment type="subunit">
    <text evidence="7">Homotetramer.</text>
</comment>
<feature type="binding site" evidence="7">
    <location>
        <begin position="276"/>
        <end position="280"/>
    </location>
    <ligand>
        <name>FMN</name>
        <dbReference type="ChEBI" id="CHEBI:58210"/>
    </ligand>
</feature>
<dbReference type="GO" id="GO:0005829">
    <property type="term" value="C:cytosol"/>
    <property type="evidence" value="ECO:0007669"/>
    <property type="project" value="TreeGrafter"/>
</dbReference>
<dbReference type="PROSITE" id="PS00788">
    <property type="entry name" value="CHORISMATE_SYNTHASE_2"/>
    <property type="match status" value="1"/>
</dbReference>
<evidence type="ECO:0000256" key="1">
    <source>
        <dbReference type="ARBA" id="ARBA00005044"/>
    </source>
</evidence>
<evidence type="ECO:0000256" key="3">
    <source>
        <dbReference type="ARBA" id="ARBA00013036"/>
    </source>
</evidence>
<dbReference type="InterPro" id="IPR000453">
    <property type="entry name" value="Chorismate_synth"/>
</dbReference>
<dbReference type="GO" id="GO:0008652">
    <property type="term" value="P:amino acid biosynthetic process"/>
    <property type="evidence" value="ECO:0007669"/>
    <property type="project" value="UniProtKB-KW"/>
</dbReference>
<dbReference type="GO" id="GO:0009073">
    <property type="term" value="P:aromatic amino acid family biosynthetic process"/>
    <property type="evidence" value="ECO:0007669"/>
    <property type="project" value="UniProtKB-KW"/>
</dbReference>
<keyword evidence="7" id="KW-0288">FMN</keyword>
<proteinExistence type="inferred from homology"/>
<accession>A0A7V3RGS7</accession>
<evidence type="ECO:0000256" key="6">
    <source>
        <dbReference type="ARBA" id="ARBA00023239"/>
    </source>
</evidence>
<feature type="binding site" evidence="7">
    <location>
        <position position="302"/>
    </location>
    <ligand>
        <name>FMN</name>
        <dbReference type="ChEBI" id="CHEBI:58210"/>
    </ligand>
</feature>
<dbReference type="GO" id="GO:0004107">
    <property type="term" value="F:chorismate synthase activity"/>
    <property type="evidence" value="ECO:0007669"/>
    <property type="project" value="UniProtKB-UniRule"/>
</dbReference>
<feature type="binding site" evidence="7">
    <location>
        <begin position="122"/>
        <end position="124"/>
    </location>
    <ligand>
        <name>FMN</name>
        <dbReference type="ChEBI" id="CHEBI:58210"/>
    </ligand>
</feature>
<dbReference type="InterPro" id="IPR035904">
    <property type="entry name" value="Chorismate_synth_AroC_sf"/>
</dbReference>
<dbReference type="PANTHER" id="PTHR21085:SF0">
    <property type="entry name" value="CHORISMATE SYNTHASE"/>
    <property type="match status" value="1"/>
</dbReference>
<dbReference type="EC" id="4.2.3.5" evidence="3 7"/>
<dbReference type="Gene3D" id="3.60.150.10">
    <property type="entry name" value="Chorismate synthase AroC"/>
    <property type="match status" value="2"/>
</dbReference>
<comment type="caution">
    <text evidence="8">The sequence shown here is derived from an EMBL/GenBank/DDBJ whole genome shotgun (WGS) entry which is preliminary data.</text>
</comment>
<dbReference type="SUPFAM" id="SSF103263">
    <property type="entry name" value="Chorismate synthase, AroC"/>
    <property type="match status" value="1"/>
</dbReference>
<dbReference type="HAMAP" id="MF_00300">
    <property type="entry name" value="Chorismate_synth"/>
    <property type="match status" value="1"/>
</dbReference>
<organism evidence="8">
    <name type="scientific">candidate division WOR-3 bacterium</name>
    <dbReference type="NCBI Taxonomy" id="2052148"/>
    <lineage>
        <taxon>Bacteria</taxon>
        <taxon>Bacteria division WOR-3</taxon>
    </lineage>
</organism>
<dbReference type="AlphaFoldDB" id="A0A7V3RGS7"/>
<dbReference type="PANTHER" id="PTHR21085">
    <property type="entry name" value="CHORISMATE SYNTHASE"/>
    <property type="match status" value="1"/>
</dbReference>
<dbReference type="CDD" id="cd07304">
    <property type="entry name" value="Chorismate_synthase"/>
    <property type="match status" value="1"/>
</dbReference>
<dbReference type="UniPathway" id="UPA00053">
    <property type="reaction ID" value="UER00090"/>
</dbReference>
<feature type="binding site" evidence="7">
    <location>
        <position position="261"/>
    </location>
    <ligand>
        <name>FMN</name>
        <dbReference type="ChEBI" id="CHEBI:58210"/>
    </ligand>
</feature>
<reference evidence="8" key="1">
    <citation type="journal article" date="2020" name="mSystems">
        <title>Genome- and Community-Level Interaction Insights into Carbon Utilization and Element Cycling Functions of Hydrothermarchaeota in Hydrothermal Sediment.</title>
        <authorList>
            <person name="Zhou Z."/>
            <person name="Liu Y."/>
            <person name="Xu W."/>
            <person name="Pan J."/>
            <person name="Luo Z.H."/>
            <person name="Li M."/>
        </authorList>
    </citation>
    <scope>NUCLEOTIDE SEQUENCE [LARGE SCALE GENOMIC DNA]</scope>
    <source>
        <strain evidence="8">SpSt-961</strain>
    </source>
</reference>
<evidence type="ECO:0000256" key="2">
    <source>
        <dbReference type="ARBA" id="ARBA00008014"/>
    </source>
</evidence>
<dbReference type="GO" id="GO:0009423">
    <property type="term" value="P:chorismate biosynthetic process"/>
    <property type="evidence" value="ECO:0007669"/>
    <property type="project" value="UniProtKB-UniRule"/>
</dbReference>
<comment type="cofactor">
    <cofactor evidence="7">
        <name>FMNH2</name>
        <dbReference type="ChEBI" id="CHEBI:57618"/>
    </cofactor>
    <text evidence="7">Reduced FMN (FMNH(2)).</text>
</comment>
<dbReference type="PIRSF" id="PIRSF001456">
    <property type="entry name" value="Chorismate_synth"/>
    <property type="match status" value="1"/>
</dbReference>
<gene>
    <name evidence="7" type="primary">aroC</name>
    <name evidence="8" type="ORF">ENX68_02785</name>
</gene>
<keyword evidence="7" id="KW-0274">FAD</keyword>
<keyword evidence="6 7" id="KW-0456">Lyase</keyword>
<sequence length="353" mass="39063">MRMLTGGESHNQGMLVIIDGIPAGLMISVEFIQTELKRRKEGMGRSKRMKLEEEFVEILSGVRLGRSIGSPMTLFIKNKDYRKDEFLSQNGRKPITIPRPGHADLAGMLKFGFFDIQDVLERASARETVSRVAAGAVFKLLLNEFNIKINSRVIKIGKAKNRKEMEKLIVRAKKLGDTLGGIVEVYADGVCPGLGSYTQFDKRLDGMIGMVMLSIPSVKGIEIGEAILSSMHYGSVVHDKIFYDKKCGFYRKTNNAGGIEGGMSNGERILIRLYIKPIPTLQNPLESVDIKNKKLLPAPVFRADVCAVEAIGVIAESMLAYVLAGAIVEKFGGDSIADMKRNYQAYLKRIKNV</sequence>